<comment type="caution">
    <text evidence="4">The sequence shown here is derived from an EMBL/GenBank/DDBJ whole genome shotgun (WGS) entry which is preliminary data.</text>
</comment>
<dbReference type="Pfam" id="PF12853">
    <property type="entry name" value="NADH_u_ox_C"/>
    <property type="match status" value="1"/>
</dbReference>
<dbReference type="GeneID" id="39588094"/>
<keyword evidence="1" id="KW-0472">Membrane</keyword>
<evidence type="ECO:0000259" key="2">
    <source>
        <dbReference type="Pfam" id="PF10785"/>
    </source>
</evidence>
<dbReference type="Proteomes" id="UP000279236">
    <property type="component" value="Unassembled WGS sequence"/>
</dbReference>
<dbReference type="PANTHER" id="PTHR34062:SF1">
    <property type="entry name" value="NADH-UBIQUINONE OXIDOREDUCTASE 21KDA SUBUNIT N-TERMINAL DOMAIN-CONTAINING PROTEIN"/>
    <property type="match status" value="1"/>
</dbReference>
<dbReference type="Pfam" id="PF10785">
    <property type="entry name" value="NADH-u_ox-rdase"/>
    <property type="match status" value="1"/>
</dbReference>
<proteinExistence type="predicted"/>
<dbReference type="PANTHER" id="PTHR34062">
    <property type="entry name" value="OXIDOREDUCTASE 21 KDA SUBUNIT, PUTATIVE (AFU_ORTHOLOGUE AFUA_4G04750)-RELATED"/>
    <property type="match status" value="1"/>
</dbReference>
<dbReference type="AlphaFoldDB" id="A0A427XEQ6"/>
<accession>A0A427XEQ6</accession>
<feature type="transmembrane region" description="Helical" evidence="1">
    <location>
        <begin position="31"/>
        <end position="51"/>
    </location>
</feature>
<dbReference type="InterPro" id="IPR019721">
    <property type="entry name" value="NADH-UbQ_OxRdtase_su21_N"/>
</dbReference>
<name>A0A427XEQ6_9TREE</name>
<gene>
    <name evidence="4" type="ORF">EHS24_003551</name>
</gene>
<dbReference type="InterPro" id="IPR024549">
    <property type="entry name" value="NADH-UbQ_OxRdtase_su21_C_fun"/>
</dbReference>
<sequence>MPAKELHTPYPVIDIDPHFKRVVGYMRPNDYLVWTGATGAFPLALSLWNRIDPAHGKTGAKSILRVGGWLGFTCGFLLAYQRSSFRFLGVTENEREAEMDLKELGARAKAGLPLYGETDLSEYLQGVASRNSTFSVFKLQTIPWFNFVNHNNHGVDTAKYYEYAKNL</sequence>
<evidence type="ECO:0000313" key="5">
    <source>
        <dbReference type="Proteomes" id="UP000279236"/>
    </source>
</evidence>
<evidence type="ECO:0000256" key="1">
    <source>
        <dbReference type="SAM" id="Phobius"/>
    </source>
</evidence>
<evidence type="ECO:0000259" key="3">
    <source>
        <dbReference type="Pfam" id="PF12853"/>
    </source>
</evidence>
<feature type="domain" description="NADH-ubiquinone oxidoreductase 21kDa subunit C-terminal fungi" evidence="3">
    <location>
        <begin position="108"/>
        <end position="164"/>
    </location>
</feature>
<feature type="transmembrane region" description="Helical" evidence="1">
    <location>
        <begin position="63"/>
        <end position="80"/>
    </location>
</feature>
<dbReference type="InterPro" id="IPR053229">
    <property type="entry name" value="NADH-Q_oxidrdct_subunit"/>
</dbReference>
<evidence type="ECO:0000313" key="4">
    <source>
        <dbReference type="EMBL" id="RSH77243.1"/>
    </source>
</evidence>
<keyword evidence="1" id="KW-1133">Transmembrane helix</keyword>
<dbReference type="OrthoDB" id="196140at2759"/>
<dbReference type="RefSeq" id="XP_028472390.1">
    <property type="nucleotide sequence ID" value="XM_028619216.1"/>
</dbReference>
<organism evidence="4 5">
    <name type="scientific">Apiotrichum porosum</name>
    <dbReference type="NCBI Taxonomy" id="105984"/>
    <lineage>
        <taxon>Eukaryota</taxon>
        <taxon>Fungi</taxon>
        <taxon>Dikarya</taxon>
        <taxon>Basidiomycota</taxon>
        <taxon>Agaricomycotina</taxon>
        <taxon>Tremellomycetes</taxon>
        <taxon>Trichosporonales</taxon>
        <taxon>Trichosporonaceae</taxon>
        <taxon>Apiotrichum</taxon>
    </lineage>
</organism>
<feature type="domain" description="NADH-ubiquinone oxidoreductase 21kDa subunit N-terminal" evidence="2">
    <location>
        <begin position="7"/>
        <end position="92"/>
    </location>
</feature>
<keyword evidence="1" id="KW-0812">Transmembrane</keyword>
<dbReference type="EMBL" id="RSCE01000017">
    <property type="protein sequence ID" value="RSH77243.1"/>
    <property type="molecule type" value="Genomic_DNA"/>
</dbReference>
<keyword evidence="5" id="KW-1185">Reference proteome</keyword>
<dbReference type="STRING" id="105984.A0A427XEQ6"/>
<evidence type="ECO:0008006" key="6">
    <source>
        <dbReference type="Google" id="ProtNLM"/>
    </source>
</evidence>
<protein>
    <recommendedName>
        <fullName evidence="6">NADH-ubiquinone oxidoreductase 21 kDa subunit</fullName>
    </recommendedName>
</protein>
<reference evidence="4 5" key="1">
    <citation type="submission" date="2018-11" db="EMBL/GenBank/DDBJ databases">
        <title>Genome sequence of Apiotrichum porosum DSM 27194.</title>
        <authorList>
            <person name="Aliyu H."/>
            <person name="Gorte O."/>
            <person name="Ochsenreither K."/>
        </authorList>
    </citation>
    <scope>NUCLEOTIDE SEQUENCE [LARGE SCALE GENOMIC DNA]</scope>
    <source>
        <strain evidence="4 5">DSM 27194</strain>
    </source>
</reference>